<gene>
    <name evidence="1" type="ORF">PGLA_24835</name>
</gene>
<dbReference type="Proteomes" id="UP000076967">
    <property type="component" value="Unassembled WGS sequence"/>
</dbReference>
<comment type="caution">
    <text evidence="1">The sequence shown here is derived from an EMBL/GenBank/DDBJ whole genome shotgun (WGS) entry which is preliminary data.</text>
</comment>
<dbReference type="RefSeq" id="WP_068537868.1">
    <property type="nucleotide sequence ID" value="NZ_LVJH01000070.1"/>
</dbReference>
<sequence length="174" mass="19676">MNIHDFDGLARKFKKLSDEGVSEILRNIAEAVGETLLNLVIDEIDKQDLINTGLMWNSFTRGEDGNVWEWDVDRNAITLEVGSNLGTRSNDPSKAGYPRLINDGYTIHKAHFVPGYWDSVGAFIYDPNAKGGFMAKPRTFIGRHYFDIAIKQLEGGMNALIQKRLEKELERMLS</sequence>
<organism evidence="1 2">
    <name type="scientific">Paenibacillus glacialis</name>
    <dbReference type="NCBI Taxonomy" id="494026"/>
    <lineage>
        <taxon>Bacteria</taxon>
        <taxon>Bacillati</taxon>
        <taxon>Bacillota</taxon>
        <taxon>Bacilli</taxon>
        <taxon>Bacillales</taxon>
        <taxon>Paenibacillaceae</taxon>
        <taxon>Paenibacillus</taxon>
    </lineage>
</organism>
<protein>
    <submittedName>
        <fullName evidence="1">Terminase</fullName>
    </submittedName>
</protein>
<evidence type="ECO:0000313" key="1">
    <source>
        <dbReference type="EMBL" id="OAB34124.1"/>
    </source>
</evidence>
<reference evidence="1 2" key="1">
    <citation type="submission" date="2016-03" db="EMBL/GenBank/DDBJ databases">
        <title>Draft genome sequence of Paenibacillus glacialis DSM 22343.</title>
        <authorList>
            <person name="Shin S.-K."/>
            <person name="Yi H."/>
        </authorList>
    </citation>
    <scope>NUCLEOTIDE SEQUENCE [LARGE SCALE GENOMIC DNA]</scope>
    <source>
        <strain evidence="1 2">DSM 22343</strain>
    </source>
</reference>
<evidence type="ECO:0000313" key="2">
    <source>
        <dbReference type="Proteomes" id="UP000076967"/>
    </source>
</evidence>
<proteinExistence type="predicted"/>
<keyword evidence="2" id="KW-1185">Reference proteome</keyword>
<dbReference type="AlphaFoldDB" id="A0A168DEF6"/>
<dbReference type="OrthoDB" id="2871348at2"/>
<dbReference type="EMBL" id="LVJH01000070">
    <property type="protein sequence ID" value="OAB34124.1"/>
    <property type="molecule type" value="Genomic_DNA"/>
</dbReference>
<dbReference type="STRING" id="494026.PGLA_24835"/>
<name>A0A168DEF6_9BACL</name>
<accession>A0A168DEF6</accession>